<proteinExistence type="predicted"/>
<keyword evidence="1" id="KW-0472">Membrane</keyword>
<dbReference type="Proteomes" id="UP001501455">
    <property type="component" value="Unassembled WGS sequence"/>
</dbReference>
<evidence type="ECO:0000256" key="1">
    <source>
        <dbReference type="SAM" id="Phobius"/>
    </source>
</evidence>
<keyword evidence="3" id="KW-1185">Reference proteome</keyword>
<organism evidence="2 3">
    <name type="scientific">Streptomyces prasinosporus</name>
    <dbReference type="NCBI Taxonomy" id="68256"/>
    <lineage>
        <taxon>Bacteria</taxon>
        <taxon>Bacillati</taxon>
        <taxon>Actinomycetota</taxon>
        <taxon>Actinomycetes</taxon>
        <taxon>Kitasatosporales</taxon>
        <taxon>Streptomycetaceae</taxon>
        <taxon>Streptomyces</taxon>
        <taxon>Streptomyces albogriseolus group</taxon>
    </lineage>
</organism>
<keyword evidence="1" id="KW-1133">Transmembrane helix</keyword>
<comment type="caution">
    <text evidence="2">The sequence shown here is derived from an EMBL/GenBank/DDBJ whole genome shotgun (WGS) entry which is preliminary data.</text>
</comment>
<dbReference type="EMBL" id="BAAAXF010000014">
    <property type="protein sequence ID" value="GAA3494105.1"/>
    <property type="molecule type" value="Genomic_DNA"/>
</dbReference>
<keyword evidence="1" id="KW-0812">Transmembrane</keyword>
<evidence type="ECO:0000313" key="3">
    <source>
        <dbReference type="Proteomes" id="UP001501455"/>
    </source>
</evidence>
<protein>
    <submittedName>
        <fullName evidence="2">Uncharacterized protein</fullName>
    </submittedName>
</protein>
<gene>
    <name evidence="2" type="ORF">GCM10019016_012040</name>
</gene>
<name>A0ABP6THB5_9ACTN</name>
<evidence type="ECO:0000313" key="2">
    <source>
        <dbReference type="EMBL" id="GAA3494105.1"/>
    </source>
</evidence>
<dbReference type="RefSeq" id="WP_093764036.1">
    <property type="nucleotide sequence ID" value="NZ_BAAAXF010000014.1"/>
</dbReference>
<feature type="transmembrane region" description="Helical" evidence="1">
    <location>
        <begin position="115"/>
        <end position="133"/>
    </location>
</feature>
<accession>A0ABP6THB5</accession>
<reference evidence="3" key="1">
    <citation type="journal article" date="2019" name="Int. J. Syst. Evol. Microbiol.">
        <title>The Global Catalogue of Microorganisms (GCM) 10K type strain sequencing project: providing services to taxonomists for standard genome sequencing and annotation.</title>
        <authorList>
            <consortium name="The Broad Institute Genomics Platform"/>
            <consortium name="The Broad Institute Genome Sequencing Center for Infectious Disease"/>
            <person name="Wu L."/>
            <person name="Ma J."/>
        </authorList>
    </citation>
    <scope>NUCLEOTIDE SEQUENCE [LARGE SCALE GENOMIC DNA]</scope>
    <source>
        <strain evidence="3">JCM 4816</strain>
    </source>
</reference>
<sequence length="153" mass="17751">MTQNHRQKSWIRDYQAATGTTYLNARRRQLNWPTLAEVMDEHEMLGNFGIGVFNSPRLAIKQRRAELAVERENLRRHEGLVAETALWLRDNITPIKTPTIGSYGLKHLIERATDVYLPNGVLIASAFIVGYPFRYDQPNVRFGMSRRDLNKLR</sequence>